<feature type="domain" description="PBP" evidence="2">
    <location>
        <begin position="19"/>
        <end position="232"/>
    </location>
</feature>
<feature type="chain" id="PRO_5046728417" evidence="1">
    <location>
        <begin position="17"/>
        <end position="265"/>
    </location>
</feature>
<evidence type="ECO:0000313" key="4">
    <source>
        <dbReference type="Proteomes" id="UP000831120"/>
    </source>
</evidence>
<evidence type="ECO:0000259" key="2">
    <source>
        <dbReference type="Pfam" id="PF12849"/>
    </source>
</evidence>
<gene>
    <name evidence="3" type="ORF">TbrSNM41_00610</name>
</gene>
<reference evidence="3 4" key="1">
    <citation type="journal article" date="2022" name="Microbiol. Resour. Announc.">
        <title>Complete Genome Sequences of Thermus Strains Isolated from Senami Hot Spring in Japan.</title>
        <authorList>
            <person name="Miyazaki K."/>
        </authorList>
    </citation>
    <scope>NUCLEOTIDE SEQUENCE [LARGE SCALE GENOMIC DNA]</scope>
    <source>
        <strain evidence="3 4">SNM4-1</strain>
    </source>
</reference>
<evidence type="ECO:0000313" key="3">
    <source>
        <dbReference type="EMBL" id="BDG15327.1"/>
    </source>
</evidence>
<keyword evidence="4" id="KW-1185">Reference proteome</keyword>
<evidence type="ECO:0000256" key="1">
    <source>
        <dbReference type="SAM" id="SignalP"/>
    </source>
</evidence>
<feature type="signal peptide" evidence="1">
    <location>
        <begin position="1"/>
        <end position="16"/>
    </location>
</feature>
<dbReference type="SUPFAM" id="SSF53850">
    <property type="entry name" value="Periplasmic binding protein-like II"/>
    <property type="match status" value="1"/>
</dbReference>
<dbReference type="PANTHER" id="PTHR37945:SF1">
    <property type="entry name" value="EXTRACELLULAR TUNGSTATE BINDING PROTEIN"/>
    <property type="match status" value="1"/>
</dbReference>
<dbReference type="Proteomes" id="UP000831120">
    <property type="component" value="Chromosome"/>
</dbReference>
<dbReference type="RefSeq" id="WP_244362784.1">
    <property type="nucleotide sequence ID" value="NZ_AP025593.1"/>
</dbReference>
<keyword evidence="1" id="KW-0732">Signal</keyword>
<dbReference type="InterPro" id="IPR052738">
    <property type="entry name" value="ABC-Tungstate_binding"/>
</dbReference>
<dbReference type="Gene3D" id="3.40.190.10">
    <property type="entry name" value="Periplasmic binding protein-like II"/>
    <property type="match status" value="2"/>
</dbReference>
<name>A0ABN6NFW3_THEBO</name>
<organism evidence="3 4">
    <name type="scientific">Thermus brockianus</name>
    <dbReference type="NCBI Taxonomy" id="56956"/>
    <lineage>
        <taxon>Bacteria</taxon>
        <taxon>Thermotogati</taxon>
        <taxon>Deinococcota</taxon>
        <taxon>Deinococci</taxon>
        <taxon>Thermales</taxon>
        <taxon>Thermaceae</taxon>
        <taxon>Thermus</taxon>
    </lineage>
</organism>
<dbReference type="EMBL" id="AP025593">
    <property type="protein sequence ID" value="BDG15327.1"/>
    <property type="molecule type" value="Genomic_DNA"/>
</dbReference>
<dbReference type="InterPro" id="IPR024370">
    <property type="entry name" value="PBP_domain"/>
</dbReference>
<proteinExistence type="predicted"/>
<dbReference type="PANTHER" id="PTHR37945">
    <property type="entry name" value="EXTRACELLULAR TUNGSTATE BINDING PROTEIN"/>
    <property type="match status" value="1"/>
</dbReference>
<dbReference type="Pfam" id="PF12849">
    <property type="entry name" value="PBP_like_2"/>
    <property type="match status" value="1"/>
</dbReference>
<sequence length="265" mass="28286">MRPWVFALPFFLQAHALRLATTTSVYDSGLLDQLLPPFQEATGIHVEVLAVGTGQALTLAARGDVDAVLVHAPELEAEALGKGVLAEGLCLAQNLFLLVGPKGDPAGVRQAKGVLEALKRIAQTQSPFVSRGDRSGTHLKELSLWRKAGLTPRPPWYLESGAGMGQTLVLAAEKGAYTLSDLATHLSVGKKQGLEALYARADPLLLNQYSYYVVPKGKGASEARRLRAFLASEEAAQRIASLKVAGQSLFQPLRGRCIIPLGGSR</sequence>
<accession>A0ABN6NFW3</accession>
<protein>
    <submittedName>
        <fullName evidence="3">ABC transporter substrate-binding protein</fullName>
    </submittedName>
</protein>